<dbReference type="PANTHER" id="PTHR33606">
    <property type="entry name" value="PROTEIN YCII"/>
    <property type="match status" value="1"/>
</dbReference>
<dbReference type="AlphaFoldDB" id="A0A974NVK0"/>
<name>A0A974NVK0_9SPHN</name>
<comment type="similarity">
    <text evidence="1">Belongs to the YciI family.</text>
</comment>
<evidence type="ECO:0000256" key="1">
    <source>
        <dbReference type="ARBA" id="ARBA00007689"/>
    </source>
</evidence>
<feature type="domain" description="YCII-related" evidence="2">
    <location>
        <begin position="4"/>
        <end position="80"/>
    </location>
</feature>
<dbReference type="PANTHER" id="PTHR33606:SF3">
    <property type="entry name" value="PROTEIN YCII"/>
    <property type="match status" value="1"/>
</dbReference>
<accession>A0A974NVK0</accession>
<dbReference type="KEGG" id="sari:H5J25_02385"/>
<reference evidence="4" key="1">
    <citation type="submission" date="2020-09" db="EMBL/GenBank/DDBJ databases">
        <title>Sphingomonas sp., a new species isolated from pork steak.</title>
        <authorList>
            <person name="Heidler von Heilborn D."/>
        </authorList>
    </citation>
    <scope>NUCLEOTIDE SEQUENCE [LARGE SCALE GENOMIC DNA]</scope>
</reference>
<evidence type="ECO:0000259" key="2">
    <source>
        <dbReference type="Pfam" id="PF03795"/>
    </source>
</evidence>
<dbReference type="EMBL" id="CP061035">
    <property type="protein sequence ID" value="QQV77670.1"/>
    <property type="molecule type" value="Genomic_DNA"/>
</dbReference>
<dbReference type="Proteomes" id="UP000595894">
    <property type="component" value="Chromosome"/>
</dbReference>
<organism evidence="3 4">
    <name type="scientific">Sphingomonas aliaeris</name>
    <dbReference type="NCBI Taxonomy" id="2759526"/>
    <lineage>
        <taxon>Bacteria</taxon>
        <taxon>Pseudomonadati</taxon>
        <taxon>Pseudomonadota</taxon>
        <taxon>Alphaproteobacteria</taxon>
        <taxon>Sphingomonadales</taxon>
        <taxon>Sphingomonadaceae</taxon>
        <taxon>Sphingomonas</taxon>
    </lineage>
</organism>
<dbReference type="Gene3D" id="3.30.70.1060">
    <property type="entry name" value="Dimeric alpha+beta barrel"/>
    <property type="match status" value="1"/>
</dbReference>
<dbReference type="InterPro" id="IPR051807">
    <property type="entry name" value="Sec-metab_biosynth-assoc"/>
</dbReference>
<dbReference type="InterPro" id="IPR005545">
    <property type="entry name" value="YCII"/>
</dbReference>
<proteinExistence type="inferred from homology"/>
<evidence type="ECO:0000313" key="3">
    <source>
        <dbReference type="EMBL" id="QQV77670.1"/>
    </source>
</evidence>
<dbReference type="Pfam" id="PF03795">
    <property type="entry name" value="YCII"/>
    <property type="match status" value="1"/>
</dbReference>
<protein>
    <submittedName>
        <fullName evidence="3">YciI family protein</fullName>
    </submittedName>
</protein>
<dbReference type="SUPFAM" id="SSF54909">
    <property type="entry name" value="Dimeric alpha+beta barrel"/>
    <property type="match status" value="1"/>
</dbReference>
<sequence>MPYFLILAPDRPGALDLRIAHRQDHLDYWAARRDVVKVAGAMLDEDRPCGSSFLIETSDLAAAQALIAGDPFTAAGIFAGTEQIVAIRPAIGEWLPTP</sequence>
<gene>
    <name evidence="3" type="ORF">H5J25_02385</name>
</gene>
<evidence type="ECO:0000313" key="4">
    <source>
        <dbReference type="Proteomes" id="UP000595894"/>
    </source>
</evidence>
<dbReference type="InterPro" id="IPR011008">
    <property type="entry name" value="Dimeric_a/b-barrel"/>
</dbReference>
<keyword evidence="4" id="KW-1185">Reference proteome</keyword>
<dbReference type="RefSeq" id="WP_202094402.1">
    <property type="nucleotide sequence ID" value="NZ_CP061035.1"/>
</dbReference>